<evidence type="ECO:0000313" key="8">
    <source>
        <dbReference type="EMBL" id="PIO55029.1"/>
    </source>
</evidence>
<dbReference type="SUPFAM" id="SSF57850">
    <property type="entry name" value="RING/U-box"/>
    <property type="match status" value="1"/>
</dbReference>
<proteinExistence type="predicted"/>
<dbReference type="PANTHER" id="PTHR15090">
    <property type="entry name" value="SEQUESTOSOME 1-RELATED"/>
    <property type="match status" value="1"/>
</dbReference>
<dbReference type="InterPro" id="IPR052260">
    <property type="entry name" value="Autophagy_Rcpt_SigReg"/>
</dbReference>
<gene>
    <name evidence="8" type="ORF">TELCIR_23591</name>
</gene>
<feature type="non-terminal residue" evidence="8">
    <location>
        <position position="1"/>
    </location>
</feature>
<evidence type="ECO:0000256" key="3">
    <source>
        <dbReference type="ARBA" id="ARBA00022833"/>
    </source>
</evidence>
<feature type="region of interest" description="Disordered" evidence="5">
    <location>
        <begin position="64"/>
        <end position="87"/>
    </location>
</feature>
<dbReference type="SUPFAM" id="SSF54277">
    <property type="entry name" value="CAD &amp; PB1 domains"/>
    <property type="match status" value="1"/>
</dbReference>
<dbReference type="GO" id="GO:0016235">
    <property type="term" value="C:aggresome"/>
    <property type="evidence" value="ECO:0007669"/>
    <property type="project" value="TreeGrafter"/>
</dbReference>
<dbReference type="GO" id="GO:0007032">
    <property type="term" value="P:endosome organization"/>
    <property type="evidence" value="ECO:0007669"/>
    <property type="project" value="TreeGrafter"/>
</dbReference>
<protein>
    <submittedName>
        <fullName evidence="8">Zinc finger, ZZ type</fullName>
    </submittedName>
</protein>
<evidence type="ECO:0000259" key="6">
    <source>
        <dbReference type="PROSITE" id="PS50135"/>
    </source>
</evidence>
<feature type="non-terminal residue" evidence="8">
    <location>
        <position position="128"/>
    </location>
</feature>
<dbReference type="PROSITE" id="PS50135">
    <property type="entry name" value="ZF_ZZ_2"/>
    <property type="match status" value="1"/>
</dbReference>
<dbReference type="Gene3D" id="3.10.20.90">
    <property type="entry name" value="Phosphatidylinositol 3-kinase Catalytic Subunit, Chain A, domain 1"/>
    <property type="match status" value="1"/>
</dbReference>
<evidence type="ECO:0000259" key="7">
    <source>
        <dbReference type="PROSITE" id="PS51745"/>
    </source>
</evidence>
<feature type="domain" description="ZZ-type" evidence="6">
    <location>
        <begin position="94"/>
        <end position="128"/>
    </location>
</feature>
<feature type="domain" description="PB1" evidence="7">
    <location>
        <begin position="1"/>
        <end position="64"/>
    </location>
</feature>
<dbReference type="AlphaFoldDB" id="A0A2G9TAN7"/>
<evidence type="ECO:0000256" key="4">
    <source>
        <dbReference type="PROSITE-ProRule" id="PRU00228"/>
    </source>
</evidence>
<dbReference type="PROSITE" id="PS51745">
    <property type="entry name" value="PB1"/>
    <property type="match status" value="1"/>
</dbReference>
<accession>A0A2G9TAN7</accession>
<dbReference type="GO" id="GO:0044753">
    <property type="term" value="C:amphisome"/>
    <property type="evidence" value="ECO:0007669"/>
    <property type="project" value="TreeGrafter"/>
</dbReference>
<dbReference type="GO" id="GO:0035973">
    <property type="term" value="P:aggrephagy"/>
    <property type="evidence" value="ECO:0007669"/>
    <property type="project" value="TreeGrafter"/>
</dbReference>
<dbReference type="Pfam" id="PF00569">
    <property type="entry name" value="ZZ"/>
    <property type="match status" value="1"/>
</dbReference>
<dbReference type="GO" id="GO:0008270">
    <property type="term" value="F:zinc ion binding"/>
    <property type="evidence" value="ECO:0007669"/>
    <property type="project" value="UniProtKB-KW"/>
</dbReference>
<keyword evidence="1" id="KW-0479">Metal-binding</keyword>
<dbReference type="EMBL" id="KZ389780">
    <property type="protein sequence ID" value="PIO55029.1"/>
    <property type="molecule type" value="Genomic_DNA"/>
</dbReference>
<keyword evidence="3" id="KW-0862">Zinc</keyword>
<dbReference type="Pfam" id="PF00564">
    <property type="entry name" value="PB1"/>
    <property type="match status" value="1"/>
</dbReference>
<feature type="compositionally biased region" description="Basic and acidic residues" evidence="5">
    <location>
        <begin position="64"/>
        <end position="75"/>
    </location>
</feature>
<evidence type="ECO:0000256" key="1">
    <source>
        <dbReference type="ARBA" id="ARBA00022723"/>
    </source>
</evidence>
<keyword evidence="2 4" id="KW-0863">Zinc-finger</keyword>
<reference evidence="8 9" key="1">
    <citation type="submission" date="2015-09" db="EMBL/GenBank/DDBJ databases">
        <title>Draft genome of the parasitic nematode Teladorsagia circumcincta isolate WARC Sus (inbred).</title>
        <authorList>
            <person name="Mitreva M."/>
        </authorList>
    </citation>
    <scope>NUCLEOTIDE SEQUENCE [LARGE SCALE GENOMIC DNA]</scope>
    <source>
        <strain evidence="8 9">S</strain>
    </source>
</reference>
<dbReference type="Proteomes" id="UP000230423">
    <property type="component" value="Unassembled WGS sequence"/>
</dbReference>
<evidence type="ECO:0000313" key="9">
    <source>
        <dbReference type="Proteomes" id="UP000230423"/>
    </source>
</evidence>
<dbReference type="CDD" id="cd02340">
    <property type="entry name" value="ZZ_NBR1_like"/>
    <property type="match status" value="1"/>
</dbReference>
<organism evidence="8 9">
    <name type="scientific">Teladorsagia circumcincta</name>
    <name type="common">Brown stomach worm</name>
    <name type="synonym">Ostertagia circumcincta</name>
    <dbReference type="NCBI Taxonomy" id="45464"/>
    <lineage>
        <taxon>Eukaryota</taxon>
        <taxon>Metazoa</taxon>
        <taxon>Ecdysozoa</taxon>
        <taxon>Nematoda</taxon>
        <taxon>Chromadorea</taxon>
        <taxon>Rhabditida</taxon>
        <taxon>Rhabditina</taxon>
        <taxon>Rhabditomorpha</taxon>
        <taxon>Strongyloidea</taxon>
        <taxon>Trichostrongylidae</taxon>
        <taxon>Teladorsagia</taxon>
    </lineage>
</organism>
<feature type="compositionally biased region" description="Polar residues" evidence="5">
    <location>
        <begin position="76"/>
        <end position="87"/>
    </location>
</feature>
<dbReference type="GO" id="GO:0070530">
    <property type="term" value="F:K63-linked polyubiquitin modification-dependent protein binding"/>
    <property type="evidence" value="ECO:0007669"/>
    <property type="project" value="TreeGrafter"/>
</dbReference>
<dbReference type="Gene3D" id="3.30.60.90">
    <property type="match status" value="1"/>
</dbReference>
<dbReference type="SMART" id="SM00291">
    <property type="entry name" value="ZnF_ZZ"/>
    <property type="match status" value="1"/>
</dbReference>
<evidence type="ECO:0000256" key="2">
    <source>
        <dbReference type="ARBA" id="ARBA00022771"/>
    </source>
</evidence>
<dbReference type="PANTHER" id="PTHR15090:SF0">
    <property type="entry name" value="SEQUESTOSOME-1"/>
    <property type="match status" value="1"/>
</dbReference>
<keyword evidence="9" id="KW-1185">Reference proteome</keyword>
<sequence>GNDMSELFKDLTENLSQISQPGEEFDVAWKDEDGDSVVITRPVELGEAIEARKDATLRLHSLEKKVKKTDSKPDSETPQQIKQETNTLPDGALHKDVLCDVCDAVVIGTRYRCLLCVDYDLCERCERT</sequence>
<dbReference type="GO" id="GO:0005080">
    <property type="term" value="F:protein kinase C binding"/>
    <property type="evidence" value="ECO:0007669"/>
    <property type="project" value="TreeGrafter"/>
</dbReference>
<name>A0A2G9TAN7_TELCI</name>
<dbReference type="InterPro" id="IPR000270">
    <property type="entry name" value="PB1_dom"/>
</dbReference>
<dbReference type="InterPro" id="IPR053793">
    <property type="entry name" value="PB1-like"/>
</dbReference>
<dbReference type="InterPro" id="IPR043145">
    <property type="entry name" value="Znf_ZZ_sf"/>
</dbReference>
<dbReference type="GO" id="GO:0000423">
    <property type="term" value="P:mitophagy"/>
    <property type="evidence" value="ECO:0007669"/>
    <property type="project" value="TreeGrafter"/>
</dbReference>
<dbReference type="OrthoDB" id="2122982at2759"/>
<dbReference type="PROSITE" id="PS01357">
    <property type="entry name" value="ZF_ZZ_1"/>
    <property type="match status" value="1"/>
</dbReference>
<evidence type="ECO:0000256" key="5">
    <source>
        <dbReference type="SAM" id="MobiDB-lite"/>
    </source>
</evidence>
<dbReference type="InterPro" id="IPR000433">
    <property type="entry name" value="Znf_ZZ"/>
</dbReference>